<dbReference type="GO" id="GO:0071949">
    <property type="term" value="F:FAD binding"/>
    <property type="evidence" value="ECO:0007669"/>
    <property type="project" value="InterPro"/>
</dbReference>
<accession>A0A8H4R426</accession>
<dbReference type="Gene3D" id="3.50.50.60">
    <property type="entry name" value="FAD/NAD(P)-binding domain"/>
    <property type="match status" value="1"/>
</dbReference>
<evidence type="ECO:0000256" key="1">
    <source>
        <dbReference type="ARBA" id="ARBA00022630"/>
    </source>
</evidence>
<gene>
    <name evidence="5" type="ORF">D9613_009147</name>
</gene>
<sequence length="443" mass="49101">MTSRGSSRMVNRCARGGGIGGLTLAVALSQLQLDHLIEIDIYEAAPELTQVGAGITFWPRTWDILEKLGLDIALAEHLAPGQHVPDGTPRLAFQFRKGDQREGVPILDLVIAGAALSFHRASVQEILLKQLSPAIRTHLSSRFVSYEISPGKEIGLHFENGTKATCDLLVGADGLRSTVRKQFVAENTPEGHVLSTDPVWSGTFAYRGMMSSQFIKERMPNHRVLSHPTIYCGKNKHVVAYPILQGKIVNVVAYVSDLRMEGSVYEGPSFKDVSREEAISLYDNWEAEVRILAQGMEKPSRWAIQAINILPRYAADNIFLLGDAAHAMTPHQGNGAGQAIEDAYILAKLIQKALHRDNLSLHRLDQVYDGIRRPAANNVHAASRAHGLLYELNAPGYEWIKEGDEDLPEEMLMKLGKMITDDWEYAWTTTIDKDLQEAMEAMS</sequence>
<evidence type="ECO:0000313" key="5">
    <source>
        <dbReference type="EMBL" id="KAF4622396.1"/>
    </source>
</evidence>
<evidence type="ECO:0000256" key="2">
    <source>
        <dbReference type="ARBA" id="ARBA00022827"/>
    </source>
</evidence>
<dbReference type="AlphaFoldDB" id="A0A8H4R426"/>
<keyword evidence="6" id="KW-1185">Reference proteome</keyword>
<dbReference type="PANTHER" id="PTHR46720:SF3">
    <property type="entry name" value="FAD-BINDING DOMAIN-CONTAINING PROTEIN-RELATED"/>
    <property type="match status" value="1"/>
</dbReference>
<dbReference type="Proteomes" id="UP000521872">
    <property type="component" value="Unassembled WGS sequence"/>
</dbReference>
<evidence type="ECO:0000256" key="3">
    <source>
        <dbReference type="ARBA" id="ARBA00023002"/>
    </source>
</evidence>
<feature type="domain" description="FAD-binding" evidence="4">
    <location>
        <begin position="16"/>
        <end position="379"/>
    </location>
</feature>
<name>A0A8H4R426_9AGAR</name>
<dbReference type="InterPro" id="IPR051104">
    <property type="entry name" value="FAD_monoxygenase"/>
</dbReference>
<evidence type="ECO:0000313" key="6">
    <source>
        <dbReference type="Proteomes" id="UP000521872"/>
    </source>
</evidence>
<dbReference type="GO" id="GO:0016491">
    <property type="term" value="F:oxidoreductase activity"/>
    <property type="evidence" value="ECO:0007669"/>
    <property type="project" value="UniProtKB-KW"/>
</dbReference>
<dbReference type="EMBL" id="JAACJL010000002">
    <property type="protein sequence ID" value="KAF4622396.1"/>
    <property type="molecule type" value="Genomic_DNA"/>
</dbReference>
<evidence type="ECO:0000259" key="4">
    <source>
        <dbReference type="Pfam" id="PF01494"/>
    </source>
</evidence>
<dbReference type="SUPFAM" id="SSF51905">
    <property type="entry name" value="FAD/NAD(P)-binding domain"/>
    <property type="match status" value="1"/>
</dbReference>
<organism evidence="5 6">
    <name type="scientific">Agrocybe pediades</name>
    <dbReference type="NCBI Taxonomy" id="84607"/>
    <lineage>
        <taxon>Eukaryota</taxon>
        <taxon>Fungi</taxon>
        <taxon>Dikarya</taxon>
        <taxon>Basidiomycota</taxon>
        <taxon>Agaricomycotina</taxon>
        <taxon>Agaricomycetes</taxon>
        <taxon>Agaricomycetidae</taxon>
        <taxon>Agaricales</taxon>
        <taxon>Agaricineae</taxon>
        <taxon>Strophariaceae</taxon>
        <taxon>Agrocybe</taxon>
    </lineage>
</organism>
<dbReference type="PANTHER" id="PTHR46720">
    <property type="entry name" value="HYDROXYLASE, PUTATIVE (AFU_ORTHOLOGUE AFUA_3G01460)-RELATED"/>
    <property type="match status" value="1"/>
</dbReference>
<proteinExistence type="predicted"/>
<dbReference type="Pfam" id="PF01494">
    <property type="entry name" value="FAD_binding_3"/>
    <property type="match status" value="1"/>
</dbReference>
<protein>
    <recommendedName>
        <fullName evidence="4">FAD-binding domain-containing protein</fullName>
    </recommendedName>
</protein>
<dbReference type="InterPro" id="IPR036188">
    <property type="entry name" value="FAD/NAD-bd_sf"/>
</dbReference>
<keyword evidence="3" id="KW-0560">Oxidoreductase</keyword>
<comment type="caution">
    <text evidence="5">The sequence shown here is derived from an EMBL/GenBank/DDBJ whole genome shotgun (WGS) entry which is preliminary data.</text>
</comment>
<keyword evidence="1" id="KW-0285">Flavoprotein</keyword>
<dbReference type="GO" id="GO:0044550">
    <property type="term" value="P:secondary metabolite biosynthetic process"/>
    <property type="evidence" value="ECO:0007669"/>
    <property type="project" value="TreeGrafter"/>
</dbReference>
<dbReference type="PRINTS" id="PR00420">
    <property type="entry name" value="RNGMNOXGNASE"/>
</dbReference>
<dbReference type="InterPro" id="IPR002938">
    <property type="entry name" value="FAD-bd"/>
</dbReference>
<dbReference type="SUPFAM" id="SSF54373">
    <property type="entry name" value="FAD-linked reductases, C-terminal domain"/>
    <property type="match status" value="1"/>
</dbReference>
<reference evidence="5 6" key="1">
    <citation type="submission" date="2019-12" db="EMBL/GenBank/DDBJ databases">
        <authorList>
            <person name="Floudas D."/>
            <person name="Bentzer J."/>
            <person name="Ahren D."/>
            <person name="Johansson T."/>
            <person name="Persson P."/>
            <person name="Tunlid A."/>
        </authorList>
    </citation>
    <scope>NUCLEOTIDE SEQUENCE [LARGE SCALE GENOMIC DNA]</scope>
    <source>
        <strain evidence="5 6">CBS 102.39</strain>
    </source>
</reference>
<keyword evidence="2" id="KW-0274">FAD</keyword>